<sequence length="313" mass="36538">MEEERELEESIKSVVEAKVVELEQTKQELKRAKEEAMQSWLDSRPLIDELETQKSKLAEAKKRLDSNVIPELESQLEIINESIKSRREDQFKAETTSHQINHVLEQTRDELERLKLDIKKHRQARAKLRQILQLRRQKLRTSQLTLRAVLVESDALEKSVDEALQLIKRSESLTPVVQLNHEEYHALRREAEEKFSQANQRLSVSMEKKLASQAARDLALSRLNILCYRRSRSMDRRNSTGQWGTERDAEKQDSSKRMVVPDKRVVPSSKAQAKLFAKSEVRKSQQFRKSRKKPSLLHQMKGCLGLKIKKLWG</sequence>
<dbReference type="OrthoDB" id="852135at2759"/>
<accession>A0A834TUD2</accession>
<keyword evidence="6" id="KW-1185">Reference proteome</keyword>
<dbReference type="InterPro" id="IPR008545">
    <property type="entry name" value="Web"/>
</dbReference>
<feature type="coiled-coil region" evidence="3">
    <location>
        <begin position="12"/>
        <end position="67"/>
    </location>
</feature>
<dbReference type="Pfam" id="PF05701">
    <property type="entry name" value="WEMBL"/>
    <property type="match status" value="1"/>
</dbReference>
<feature type="coiled-coil region" evidence="3">
    <location>
        <begin position="181"/>
        <end position="208"/>
    </location>
</feature>
<comment type="caution">
    <text evidence="5">The sequence shown here is derived from an EMBL/GenBank/DDBJ whole genome shotgun (WGS) entry which is preliminary data.</text>
</comment>
<gene>
    <name evidence="5" type="ORF">G2W53_019914</name>
</gene>
<feature type="coiled-coil region" evidence="3">
    <location>
        <begin position="97"/>
        <end position="131"/>
    </location>
</feature>
<evidence type="ECO:0000256" key="2">
    <source>
        <dbReference type="ARBA" id="ARBA00023054"/>
    </source>
</evidence>
<feature type="compositionally biased region" description="Basic and acidic residues" evidence="4">
    <location>
        <begin position="245"/>
        <end position="260"/>
    </location>
</feature>
<dbReference type="Proteomes" id="UP000634136">
    <property type="component" value="Unassembled WGS sequence"/>
</dbReference>
<evidence type="ECO:0000313" key="5">
    <source>
        <dbReference type="EMBL" id="KAF7828750.1"/>
    </source>
</evidence>
<evidence type="ECO:0000256" key="3">
    <source>
        <dbReference type="SAM" id="Coils"/>
    </source>
</evidence>
<proteinExistence type="inferred from homology"/>
<feature type="region of interest" description="Disordered" evidence="4">
    <location>
        <begin position="236"/>
        <end position="260"/>
    </location>
</feature>
<protein>
    <submittedName>
        <fullName evidence="5">DUF827 family protein</fullName>
    </submittedName>
</protein>
<evidence type="ECO:0000313" key="6">
    <source>
        <dbReference type="Proteomes" id="UP000634136"/>
    </source>
</evidence>
<organism evidence="5 6">
    <name type="scientific">Senna tora</name>
    <dbReference type="NCBI Taxonomy" id="362788"/>
    <lineage>
        <taxon>Eukaryota</taxon>
        <taxon>Viridiplantae</taxon>
        <taxon>Streptophyta</taxon>
        <taxon>Embryophyta</taxon>
        <taxon>Tracheophyta</taxon>
        <taxon>Spermatophyta</taxon>
        <taxon>Magnoliopsida</taxon>
        <taxon>eudicotyledons</taxon>
        <taxon>Gunneridae</taxon>
        <taxon>Pentapetalae</taxon>
        <taxon>rosids</taxon>
        <taxon>fabids</taxon>
        <taxon>Fabales</taxon>
        <taxon>Fabaceae</taxon>
        <taxon>Caesalpinioideae</taxon>
        <taxon>Cassia clade</taxon>
        <taxon>Senna</taxon>
    </lineage>
</organism>
<dbReference type="EMBL" id="JAAIUW010000006">
    <property type="protein sequence ID" value="KAF7828750.1"/>
    <property type="molecule type" value="Genomic_DNA"/>
</dbReference>
<evidence type="ECO:0000256" key="4">
    <source>
        <dbReference type="SAM" id="MobiDB-lite"/>
    </source>
</evidence>
<dbReference type="AlphaFoldDB" id="A0A834TUD2"/>
<keyword evidence="2 3" id="KW-0175">Coiled coil</keyword>
<evidence type="ECO:0000256" key="1">
    <source>
        <dbReference type="ARBA" id="ARBA00005485"/>
    </source>
</evidence>
<name>A0A834TUD2_9FABA</name>
<comment type="similarity">
    <text evidence="1">Belongs to the WEB family.</text>
</comment>
<reference evidence="5" key="1">
    <citation type="submission" date="2020-09" db="EMBL/GenBank/DDBJ databases">
        <title>Genome-Enabled Discovery of Anthraquinone Biosynthesis in Senna tora.</title>
        <authorList>
            <person name="Kang S.-H."/>
            <person name="Pandey R.P."/>
            <person name="Lee C.-M."/>
            <person name="Sim J.-S."/>
            <person name="Jeong J.-T."/>
            <person name="Choi B.-S."/>
            <person name="Jung M."/>
            <person name="Ginzburg D."/>
            <person name="Zhao K."/>
            <person name="Won S.Y."/>
            <person name="Oh T.-J."/>
            <person name="Yu Y."/>
            <person name="Kim N.-H."/>
            <person name="Lee O.R."/>
            <person name="Lee T.-H."/>
            <person name="Bashyal P."/>
            <person name="Kim T.-S."/>
            <person name="Lee W.-H."/>
            <person name="Kawkins C."/>
            <person name="Kim C.-K."/>
            <person name="Kim J.S."/>
            <person name="Ahn B.O."/>
            <person name="Rhee S.Y."/>
            <person name="Sohng J.K."/>
        </authorList>
    </citation>
    <scope>NUCLEOTIDE SEQUENCE</scope>
    <source>
        <tissue evidence="5">Leaf</tissue>
    </source>
</reference>